<accession>A0A8W7PPM3</accession>
<proteinExistence type="predicted"/>
<protein>
    <submittedName>
        <fullName evidence="2">Uncharacterized protein</fullName>
    </submittedName>
</protein>
<dbReference type="AlphaFoldDB" id="A0A8W7PPM3"/>
<keyword evidence="1" id="KW-0812">Transmembrane</keyword>
<feature type="transmembrane region" description="Helical" evidence="1">
    <location>
        <begin position="278"/>
        <end position="302"/>
    </location>
</feature>
<reference evidence="2" key="1">
    <citation type="submission" date="2022-08" db="UniProtKB">
        <authorList>
            <consortium name="EnsemblMetazoa"/>
        </authorList>
    </citation>
    <scope>IDENTIFICATION</scope>
</reference>
<dbReference type="EnsemblMetazoa" id="ACOM035418-RA">
    <property type="protein sequence ID" value="ACOM035418-PA.1"/>
    <property type="gene ID" value="ACOM035418"/>
</dbReference>
<feature type="transmembrane region" description="Helical" evidence="1">
    <location>
        <begin position="113"/>
        <end position="132"/>
    </location>
</feature>
<evidence type="ECO:0000313" key="2">
    <source>
        <dbReference type="EnsemblMetazoa" id="ACOM035418-PA.1"/>
    </source>
</evidence>
<feature type="transmembrane region" description="Helical" evidence="1">
    <location>
        <begin position="75"/>
        <end position="92"/>
    </location>
</feature>
<organism evidence="2">
    <name type="scientific">Anopheles coluzzii</name>
    <name type="common">African malaria mosquito</name>
    <dbReference type="NCBI Taxonomy" id="1518534"/>
    <lineage>
        <taxon>Eukaryota</taxon>
        <taxon>Metazoa</taxon>
        <taxon>Ecdysozoa</taxon>
        <taxon>Arthropoda</taxon>
        <taxon>Hexapoda</taxon>
        <taxon>Insecta</taxon>
        <taxon>Pterygota</taxon>
        <taxon>Neoptera</taxon>
        <taxon>Endopterygota</taxon>
        <taxon>Diptera</taxon>
        <taxon>Nematocera</taxon>
        <taxon>Culicoidea</taxon>
        <taxon>Culicidae</taxon>
        <taxon>Anophelinae</taxon>
        <taxon>Anopheles</taxon>
    </lineage>
</organism>
<dbReference type="Proteomes" id="UP000075882">
    <property type="component" value="Unassembled WGS sequence"/>
</dbReference>
<name>A0A8W7PPM3_ANOCL</name>
<evidence type="ECO:0000256" key="1">
    <source>
        <dbReference type="SAM" id="Phobius"/>
    </source>
</evidence>
<keyword evidence="1" id="KW-0472">Membrane</keyword>
<sequence length="303" mass="33914">LLVALTMPANVGGRDGVISVLTFLAGVETGLLLLSDPVRSVVGILEPVILRLFESNWLTLGEAERELFALDKFDPTPSLLFLSFGFFFALAVSESELSELKSLDESFLSDSDFLLLFFFAFFFFLLSLPSFSLPSLSFSFDLPFFSSSFSSSSSDFFFLLLRIFVRGEQLPQCVFLRNGLHLLHHLRVVVRLAVARVRDVVQLAPLLITIVRLFERFLVHVPLLLLAVRQCLLFVLRLLILRIVVAVLLLRLALIVIVARRRYLIRVDPLVHVADLQILALASLSLLALCFLLVVGLVILALL</sequence>
<keyword evidence="1" id="KW-1133">Transmembrane helix</keyword>
<feature type="transmembrane region" description="Helical" evidence="1">
    <location>
        <begin position="144"/>
        <end position="165"/>
    </location>
</feature>
<feature type="transmembrane region" description="Helical" evidence="1">
    <location>
        <begin position="234"/>
        <end position="258"/>
    </location>
</feature>